<dbReference type="Gene3D" id="3.80.10.10">
    <property type="entry name" value="Ribonuclease Inhibitor"/>
    <property type="match status" value="1"/>
</dbReference>
<comment type="caution">
    <text evidence="8">The sequence shown here is derived from an EMBL/GenBank/DDBJ whole genome shotgun (WGS) entry which is preliminary data.</text>
</comment>
<evidence type="ECO:0000313" key="9">
    <source>
        <dbReference type="Proteomes" id="UP001211907"/>
    </source>
</evidence>
<keyword evidence="7" id="KW-1133">Transmembrane helix</keyword>
<gene>
    <name evidence="8" type="ORF">HK100_004607</name>
</gene>
<dbReference type="Proteomes" id="UP001211907">
    <property type="component" value="Unassembled WGS sequence"/>
</dbReference>
<comment type="subcellular location">
    <subcellularLocation>
        <location evidence="1">Membrane</location>
    </subcellularLocation>
</comment>
<keyword evidence="2" id="KW-0732">Signal</keyword>
<evidence type="ECO:0000256" key="3">
    <source>
        <dbReference type="ARBA" id="ARBA00022737"/>
    </source>
</evidence>
<sequence length="359" mass="38814">MTGPLPDIWAAFPNLEELHLASSTLYESGPNSKLGNKLVGNLPQSLGLLSNLRIFDVSNNSLIGVVPTKFSAYINSKFNSNFLGNCLVNFPAGNNSYYSYSYGSECAKIRRALPSLPLPSPKSILYLSTNLISGSEPSTSIVSDHIFAMTDAGSNNSVITGVNAGPSNGMSGGTIGGIIVVFIVLLGLITTSCYCKRFKRKNIANTGAAHIILNDDHIHDVHTGREFNLYELSRMRLGKNKDAVKNQLEKQPVSGAAAAPQLQIAGQLYPSPSSQTQRYPSQQSQYSGSSSSTPLGFSQQQVLVQTAETQLPQYIPPENATLAKYWDQKGYTKQLPSKFPVSPAEHNPFADVHRSGNER</sequence>
<proteinExistence type="predicted"/>
<feature type="region of interest" description="Disordered" evidence="6">
    <location>
        <begin position="334"/>
        <end position="359"/>
    </location>
</feature>
<accession>A0AAD5XDR8</accession>
<evidence type="ECO:0000256" key="5">
    <source>
        <dbReference type="ARBA" id="ARBA00023180"/>
    </source>
</evidence>
<keyword evidence="4 7" id="KW-0472">Membrane</keyword>
<name>A0AAD5XDR8_9FUNG</name>
<dbReference type="PANTHER" id="PTHR45974">
    <property type="entry name" value="RECEPTOR-LIKE PROTEIN 55"/>
    <property type="match status" value="1"/>
</dbReference>
<evidence type="ECO:0000256" key="2">
    <source>
        <dbReference type="ARBA" id="ARBA00022729"/>
    </source>
</evidence>
<feature type="compositionally biased region" description="Low complexity" evidence="6">
    <location>
        <begin position="270"/>
        <end position="297"/>
    </location>
</feature>
<evidence type="ECO:0000256" key="6">
    <source>
        <dbReference type="SAM" id="MobiDB-lite"/>
    </source>
</evidence>
<protein>
    <submittedName>
        <fullName evidence="8">Uncharacterized protein</fullName>
    </submittedName>
</protein>
<organism evidence="8 9">
    <name type="scientific">Physocladia obscura</name>
    <dbReference type="NCBI Taxonomy" id="109957"/>
    <lineage>
        <taxon>Eukaryota</taxon>
        <taxon>Fungi</taxon>
        <taxon>Fungi incertae sedis</taxon>
        <taxon>Chytridiomycota</taxon>
        <taxon>Chytridiomycota incertae sedis</taxon>
        <taxon>Chytridiomycetes</taxon>
        <taxon>Chytridiales</taxon>
        <taxon>Chytriomycetaceae</taxon>
        <taxon>Physocladia</taxon>
    </lineage>
</organism>
<evidence type="ECO:0000256" key="7">
    <source>
        <dbReference type="SAM" id="Phobius"/>
    </source>
</evidence>
<keyword evidence="7" id="KW-0812">Transmembrane</keyword>
<dbReference type="InterPro" id="IPR032675">
    <property type="entry name" value="LRR_dom_sf"/>
</dbReference>
<keyword evidence="9" id="KW-1185">Reference proteome</keyword>
<evidence type="ECO:0000313" key="8">
    <source>
        <dbReference type="EMBL" id="KAJ3101059.1"/>
    </source>
</evidence>
<keyword evidence="5" id="KW-0325">Glycoprotein</keyword>
<keyword evidence="3" id="KW-0677">Repeat</keyword>
<evidence type="ECO:0000256" key="4">
    <source>
        <dbReference type="ARBA" id="ARBA00023136"/>
    </source>
</evidence>
<dbReference type="EMBL" id="JADGJH010002246">
    <property type="protein sequence ID" value="KAJ3101059.1"/>
    <property type="molecule type" value="Genomic_DNA"/>
</dbReference>
<reference evidence="8" key="1">
    <citation type="submission" date="2020-05" db="EMBL/GenBank/DDBJ databases">
        <title>Phylogenomic resolution of chytrid fungi.</title>
        <authorList>
            <person name="Stajich J.E."/>
            <person name="Amses K."/>
            <person name="Simmons R."/>
            <person name="Seto K."/>
            <person name="Myers J."/>
            <person name="Bonds A."/>
            <person name="Quandt C.A."/>
            <person name="Barry K."/>
            <person name="Liu P."/>
            <person name="Grigoriev I."/>
            <person name="Longcore J.E."/>
            <person name="James T.Y."/>
        </authorList>
    </citation>
    <scope>NUCLEOTIDE SEQUENCE</scope>
    <source>
        <strain evidence="8">JEL0513</strain>
    </source>
</reference>
<feature type="region of interest" description="Disordered" evidence="6">
    <location>
        <begin position="269"/>
        <end position="297"/>
    </location>
</feature>
<feature type="transmembrane region" description="Helical" evidence="7">
    <location>
        <begin position="175"/>
        <end position="195"/>
    </location>
</feature>
<dbReference type="SUPFAM" id="SSF52058">
    <property type="entry name" value="L domain-like"/>
    <property type="match status" value="1"/>
</dbReference>
<dbReference type="AlphaFoldDB" id="A0AAD5XDR8"/>
<evidence type="ECO:0000256" key="1">
    <source>
        <dbReference type="ARBA" id="ARBA00004370"/>
    </source>
</evidence>
<dbReference type="GO" id="GO:0016020">
    <property type="term" value="C:membrane"/>
    <property type="evidence" value="ECO:0007669"/>
    <property type="project" value="UniProtKB-SubCell"/>
</dbReference>